<sequence length="137" mass="15755">MNTLFTLTLFQRAQPHYSTIYILLGITISHYVTDVVKDEFYSISINVEKSDPSFEIYELHNSDQYSQATYIAVETRKSDSTQKPNIVRNLRRTSSAMASNAAIRTSATLYIAITSCPAFNFLRRRSSDDFRHQRTIT</sequence>
<accession>A0AAN9TSX3</accession>
<protein>
    <submittedName>
        <fullName evidence="1">Uncharacterized protein</fullName>
    </submittedName>
</protein>
<evidence type="ECO:0000313" key="2">
    <source>
        <dbReference type="Proteomes" id="UP001367676"/>
    </source>
</evidence>
<gene>
    <name evidence="1" type="ORF">V9T40_005890</name>
</gene>
<reference evidence="1 2" key="1">
    <citation type="submission" date="2024-03" db="EMBL/GenBank/DDBJ databases">
        <title>Adaptation during the transition from Ophiocordyceps entomopathogen to insect associate is accompanied by gene loss and intensified selection.</title>
        <authorList>
            <person name="Ward C.M."/>
            <person name="Onetto C.A."/>
            <person name="Borneman A.R."/>
        </authorList>
    </citation>
    <scope>NUCLEOTIDE SEQUENCE [LARGE SCALE GENOMIC DNA]</scope>
    <source>
        <strain evidence="1">AWRI1</strain>
        <tissue evidence="1">Single Adult Female</tissue>
    </source>
</reference>
<organism evidence="1 2">
    <name type="scientific">Parthenolecanium corni</name>
    <dbReference type="NCBI Taxonomy" id="536013"/>
    <lineage>
        <taxon>Eukaryota</taxon>
        <taxon>Metazoa</taxon>
        <taxon>Ecdysozoa</taxon>
        <taxon>Arthropoda</taxon>
        <taxon>Hexapoda</taxon>
        <taxon>Insecta</taxon>
        <taxon>Pterygota</taxon>
        <taxon>Neoptera</taxon>
        <taxon>Paraneoptera</taxon>
        <taxon>Hemiptera</taxon>
        <taxon>Sternorrhyncha</taxon>
        <taxon>Coccoidea</taxon>
        <taxon>Coccidae</taxon>
        <taxon>Parthenolecanium</taxon>
    </lineage>
</organism>
<name>A0AAN9TSX3_9HEMI</name>
<dbReference type="AlphaFoldDB" id="A0AAN9TSX3"/>
<dbReference type="EMBL" id="JBBCAQ010000003">
    <property type="protein sequence ID" value="KAK7604704.1"/>
    <property type="molecule type" value="Genomic_DNA"/>
</dbReference>
<keyword evidence="2" id="KW-1185">Reference proteome</keyword>
<comment type="caution">
    <text evidence="1">The sequence shown here is derived from an EMBL/GenBank/DDBJ whole genome shotgun (WGS) entry which is preliminary data.</text>
</comment>
<evidence type="ECO:0000313" key="1">
    <source>
        <dbReference type="EMBL" id="KAK7604704.1"/>
    </source>
</evidence>
<dbReference type="Proteomes" id="UP001367676">
    <property type="component" value="Unassembled WGS sequence"/>
</dbReference>
<proteinExistence type="predicted"/>